<keyword evidence="2" id="KW-0732">Signal</keyword>
<accession>A0AA92K232</accession>
<proteinExistence type="inferred from homology"/>
<evidence type="ECO:0000256" key="1">
    <source>
        <dbReference type="ARBA" id="ARBA00007734"/>
    </source>
</evidence>
<gene>
    <name evidence="4" type="ORF">HF909_10380</name>
</gene>
<comment type="similarity">
    <text evidence="1">Belongs to the transglycosylase Slt family.</text>
</comment>
<dbReference type="Pfam" id="PF01464">
    <property type="entry name" value="SLT"/>
    <property type="match status" value="1"/>
</dbReference>
<dbReference type="AlphaFoldDB" id="A0AA92K232"/>
<feature type="signal peptide" evidence="2">
    <location>
        <begin position="1"/>
        <end position="20"/>
    </location>
</feature>
<name>A0AA92K232_RALSL</name>
<dbReference type="Proteomes" id="UP000593970">
    <property type="component" value="Chromosome"/>
</dbReference>
<dbReference type="PANTHER" id="PTHR37423">
    <property type="entry name" value="SOLUBLE LYTIC MUREIN TRANSGLYCOSYLASE-RELATED"/>
    <property type="match status" value="1"/>
</dbReference>
<protein>
    <submittedName>
        <fullName evidence="4">Transglycosylase SLT domain-containing protein</fullName>
    </submittedName>
</protein>
<dbReference type="PANTHER" id="PTHR37423:SF2">
    <property type="entry name" value="MEMBRANE-BOUND LYTIC MUREIN TRANSGLYCOSYLASE C"/>
    <property type="match status" value="1"/>
</dbReference>
<dbReference type="EMBL" id="CP051169">
    <property type="protein sequence ID" value="QOK96798.1"/>
    <property type="molecule type" value="Genomic_DNA"/>
</dbReference>
<evidence type="ECO:0000313" key="4">
    <source>
        <dbReference type="EMBL" id="QOK96798.1"/>
    </source>
</evidence>
<sequence>MHALRLALLALVLVCQAAMAQVPTAAMQYRADLTRTARAMWGLDAPIATFAGQFHQESGWRPGAVSHVGAQGLAQFMPETAKWIAQAYPALADQQPFNPAWSLRALVTYDRHLWQRVKAATPCDRMAKALSAYNGGLGWVYRDETAARRGGKDAQHWFGVVETVNAGRTDANWRENRAYPRRILRALEPIYVRAGWGNGSCT</sequence>
<dbReference type="Gene3D" id="1.10.530.10">
    <property type="match status" value="1"/>
</dbReference>
<reference evidence="5" key="1">
    <citation type="submission" date="2020-04" db="EMBL/GenBank/DDBJ databases">
        <title>Ralstonia solanacearum UW576, UW763, UW773, and UW774.</title>
        <authorList>
            <person name="Steidl O."/>
            <person name="Truchon A."/>
            <person name="Allen C."/>
        </authorList>
    </citation>
    <scope>NUCLEOTIDE SEQUENCE [LARGE SCALE GENOMIC DNA]</scope>
    <source>
        <strain evidence="5">UW774</strain>
    </source>
</reference>
<dbReference type="InterPro" id="IPR023346">
    <property type="entry name" value="Lysozyme-like_dom_sf"/>
</dbReference>
<organism evidence="4 5">
    <name type="scientific">Ralstonia solanacearum</name>
    <name type="common">Pseudomonas solanacearum</name>
    <dbReference type="NCBI Taxonomy" id="305"/>
    <lineage>
        <taxon>Bacteria</taxon>
        <taxon>Pseudomonadati</taxon>
        <taxon>Pseudomonadota</taxon>
        <taxon>Betaproteobacteria</taxon>
        <taxon>Burkholderiales</taxon>
        <taxon>Burkholderiaceae</taxon>
        <taxon>Ralstonia</taxon>
        <taxon>Ralstonia solanacearum species complex</taxon>
    </lineage>
</organism>
<feature type="chain" id="PRO_5041720998" evidence="2">
    <location>
        <begin position="21"/>
        <end position="202"/>
    </location>
</feature>
<evidence type="ECO:0000256" key="2">
    <source>
        <dbReference type="SAM" id="SignalP"/>
    </source>
</evidence>
<dbReference type="InterPro" id="IPR008258">
    <property type="entry name" value="Transglycosylase_SLT_dom_1"/>
</dbReference>
<evidence type="ECO:0000313" key="5">
    <source>
        <dbReference type="Proteomes" id="UP000593970"/>
    </source>
</evidence>
<evidence type="ECO:0000259" key="3">
    <source>
        <dbReference type="Pfam" id="PF01464"/>
    </source>
</evidence>
<dbReference type="SUPFAM" id="SSF53955">
    <property type="entry name" value="Lysozyme-like"/>
    <property type="match status" value="1"/>
</dbReference>
<dbReference type="CDD" id="cd13399">
    <property type="entry name" value="Slt35-like"/>
    <property type="match status" value="1"/>
</dbReference>
<feature type="domain" description="Transglycosylase SLT" evidence="3">
    <location>
        <begin position="55"/>
        <end position="152"/>
    </location>
</feature>